<comment type="caution">
    <text evidence="1">The sequence shown here is derived from an EMBL/GenBank/DDBJ whole genome shotgun (WGS) entry which is preliminary data.</text>
</comment>
<protein>
    <recommendedName>
        <fullName evidence="3">ISXO2-like transposase domain-containing protein</fullName>
    </recommendedName>
</protein>
<dbReference type="EMBL" id="JAPFFF010000013">
    <property type="protein sequence ID" value="KAK8872004.1"/>
    <property type="molecule type" value="Genomic_DNA"/>
</dbReference>
<organism evidence="1 2">
    <name type="scientific">Tritrichomonas musculus</name>
    <dbReference type="NCBI Taxonomy" id="1915356"/>
    <lineage>
        <taxon>Eukaryota</taxon>
        <taxon>Metamonada</taxon>
        <taxon>Parabasalia</taxon>
        <taxon>Tritrichomonadida</taxon>
        <taxon>Tritrichomonadidae</taxon>
        <taxon>Tritrichomonas</taxon>
    </lineage>
</organism>
<reference evidence="1 2" key="1">
    <citation type="submission" date="2024-04" db="EMBL/GenBank/DDBJ databases">
        <title>Tritrichomonas musculus Genome.</title>
        <authorList>
            <person name="Alves-Ferreira E."/>
            <person name="Grigg M."/>
            <person name="Lorenzi H."/>
            <person name="Galac M."/>
        </authorList>
    </citation>
    <scope>NUCLEOTIDE SEQUENCE [LARGE SCALE GENOMIC DNA]</scope>
    <source>
        <strain evidence="1 2">EAF2021</strain>
    </source>
</reference>
<dbReference type="Proteomes" id="UP001470230">
    <property type="component" value="Unassembled WGS sequence"/>
</dbReference>
<keyword evidence="2" id="KW-1185">Reference proteome</keyword>
<accession>A0ABR2J2E5</accession>
<evidence type="ECO:0008006" key="3">
    <source>
        <dbReference type="Google" id="ProtNLM"/>
    </source>
</evidence>
<evidence type="ECO:0000313" key="1">
    <source>
        <dbReference type="EMBL" id="KAK8872004.1"/>
    </source>
</evidence>
<evidence type="ECO:0000313" key="2">
    <source>
        <dbReference type="Proteomes" id="UP001470230"/>
    </source>
</evidence>
<sequence length="153" mass="17391">MDESVSLNHTFYSQDSRWSSQFKGLENTNALIDKETGKVVSFHNTIKSRSMRETEYNGSSNMMESNGLKFIADELKERFGDQELSICHDSENKSPKVFASSGLNAIHHRDGGHALNSIKNAWKNFKSDFSKMHHKRPFGSLDERIAIFAGYLL</sequence>
<name>A0ABR2J2E5_9EUKA</name>
<proteinExistence type="predicted"/>
<gene>
    <name evidence="1" type="ORF">M9Y10_007758</name>
</gene>